<dbReference type="Proteomes" id="UP000196710">
    <property type="component" value="Chromosome"/>
</dbReference>
<dbReference type="KEGG" id="amur:ADH66_12490"/>
<evidence type="ECO:0000313" key="4">
    <source>
        <dbReference type="Proteomes" id="UP000196710"/>
    </source>
</evidence>
<evidence type="ECO:0008006" key="6">
    <source>
        <dbReference type="Google" id="ProtNLM"/>
    </source>
</evidence>
<sequence length="221" mass="25966">MLKELKARITRIYNWTKEQAQAEQPQDSGSLVARLYEAQAEVNRNKARYRSGKIKALQENAKLLAFLQGNGITSMEQLYEKVSDMNDAYYDLRGKIVKAERRLAVLDERLEMWAQYEKYKPIRQKLDKVKPGKREKYQQEHRAELADFDTAADFLKRLKESGEAITPKAWRAEVAKLTAQKDFDYQKMRDMRDEIKAVENLRKAADRLAHEGQHQQKETER</sequence>
<reference evidence="2" key="1">
    <citation type="journal article" date="2017" name="Genome Announc.">
        <title>High-Quality Whole-Genome Sequences of the Oligo-Mouse-Microbiota Bacterial Community.</title>
        <authorList>
            <person name="Garzetti D."/>
            <person name="Brugiroux S."/>
            <person name="Bunk B."/>
            <person name="Pukall R."/>
            <person name="McCoy K.D."/>
            <person name="Macpherson A.J."/>
            <person name="Stecher B."/>
        </authorList>
    </citation>
    <scope>NUCLEOTIDE SEQUENCE</scope>
    <source>
        <strain evidence="2">KB18</strain>
    </source>
</reference>
<dbReference type="Proteomes" id="UP000596035">
    <property type="component" value="Chromosome"/>
</dbReference>
<dbReference type="AlphaFoldDB" id="A0A1Z2XSQ2"/>
<evidence type="ECO:0000256" key="1">
    <source>
        <dbReference type="SAM" id="Coils"/>
    </source>
</evidence>
<accession>A0A1Z2XSQ2</accession>
<keyword evidence="4" id="KW-1185">Reference proteome</keyword>
<gene>
    <name evidence="2" type="ORF">ADH66_12490</name>
    <name evidence="3" type="ORF">I5Q82_02795</name>
</gene>
<reference evidence="3 5" key="3">
    <citation type="submission" date="2020-11" db="EMBL/GenBank/DDBJ databases">
        <title>Closed and high quality bacterial genomes of the OMM12 community.</title>
        <authorList>
            <person name="Marbouty M."/>
            <person name="Lamy-Besnier Q."/>
            <person name="Debarbieux L."/>
            <person name="Koszul R."/>
        </authorList>
    </citation>
    <scope>NUCLEOTIDE SEQUENCE [LARGE SCALE GENOMIC DNA]</scope>
    <source>
        <strain evidence="3 5">KB18</strain>
    </source>
</reference>
<keyword evidence="1" id="KW-0175">Coiled coil</keyword>
<dbReference type="EMBL" id="CP065321">
    <property type="protein sequence ID" value="QQR30660.1"/>
    <property type="molecule type" value="Genomic_DNA"/>
</dbReference>
<protein>
    <recommendedName>
        <fullName evidence="6">Conjugal transfer protein</fullName>
    </recommendedName>
</protein>
<proteinExistence type="predicted"/>
<organism evidence="3 5">
    <name type="scientific">Acutalibacter muris</name>
    <dbReference type="NCBI Taxonomy" id="1796620"/>
    <lineage>
        <taxon>Bacteria</taxon>
        <taxon>Bacillati</taxon>
        <taxon>Bacillota</taxon>
        <taxon>Clostridia</taxon>
        <taxon>Eubacteriales</taxon>
        <taxon>Acutalibacteraceae</taxon>
        <taxon>Acutalibacter</taxon>
    </lineage>
</organism>
<evidence type="ECO:0000313" key="3">
    <source>
        <dbReference type="EMBL" id="QQR30660.1"/>
    </source>
</evidence>
<feature type="coiled-coil region" evidence="1">
    <location>
        <begin position="188"/>
        <end position="218"/>
    </location>
</feature>
<evidence type="ECO:0000313" key="2">
    <source>
        <dbReference type="EMBL" id="ASB41401.1"/>
    </source>
</evidence>
<reference evidence="4" key="2">
    <citation type="submission" date="2017-05" db="EMBL/GenBank/DDBJ databases">
        <title>Improved OligoMM genomes.</title>
        <authorList>
            <person name="Garzetti D."/>
        </authorList>
    </citation>
    <scope>NUCLEOTIDE SEQUENCE [LARGE SCALE GENOMIC DNA]</scope>
    <source>
        <strain evidence="4">KB18</strain>
    </source>
</reference>
<dbReference type="EMBL" id="CP021422">
    <property type="protein sequence ID" value="ASB41401.1"/>
    <property type="molecule type" value="Genomic_DNA"/>
</dbReference>
<name>A0A1Z2XSQ2_9FIRM</name>
<dbReference type="RefSeq" id="WP_066540165.1">
    <property type="nucleotide sequence ID" value="NZ_CP021422.1"/>
</dbReference>
<evidence type="ECO:0000313" key="5">
    <source>
        <dbReference type="Proteomes" id="UP000596035"/>
    </source>
</evidence>